<evidence type="ECO:0000256" key="4">
    <source>
        <dbReference type="ARBA" id="ARBA00022989"/>
    </source>
</evidence>
<sequence length="486" mass="55687">MGIVLNQSFKNTITTYLGFGIGAINTLFLYTNFLTDEYYGLVAFLLSAANIMMPFMAFGVHNSIIKFYSTFKTKNSINSFLTLMLLLPMLFIIPTAFIGYLAYDSIVHWLTNENQIVENYVWHIFILAIAMAYFEIFFAWTKVQLQTVFGNLMKEIFHRVCIMILLFAVYFDWLSVDDFIVAMVGVYVLRMIIMKFYAYTVRFPKLKFQPIENRASILKYSGLMIIAGSVAMLILDIDKFMIGLMLPDIEQVAYYSVAIFIATVIAVPQRAMHQIMLPLTAKYLNEKNKVALEDLYKRSSMTLLVVSGFIFLLIILNINQLYEILPEKFTGGLFVVLIVSLAKLYDNSLGNNNAILFNSDYYRMVLFFGVLLAIMAIVLNAIFIPVFGIEGSAFATFLAVFIYNTIKILFVKQKFNMLPFTIGSLKIAVTLILLVVGLYFWEFPFHPVINIILKSSLIGVIYFGLIYKLDVSEDISYQIKKYLRLK</sequence>
<feature type="transmembrane region" description="Helical" evidence="6">
    <location>
        <begin position="252"/>
        <end position="268"/>
    </location>
</feature>
<dbReference type="InterPro" id="IPR050833">
    <property type="entry name" value="Poly_Biosynth_Transport"/>
</dbReference>
<keyword evidence="3 6" id="KW-0812">Transmembrane</keyword>
<feature type="transmembrane region" description="Helical" evidence="6">
    <location>
        <begin position="423"/>
        <end position="441"/>
    </location>
</feature>
<keyword evidence="8" id="KW-1185">Reference proteome</keyword>
<feature type="transmembrane region" description="Helical" evidence="6">
    <location>
        <begin position="393"/>
        <end position="411"/>
    </location>
</feature>
<evidence type="ECO:0000256" key="6">
    <source>
        <dbReference type="SAM" id="Phobius"/>
    </source>
</evidence>
<keyword evidence="4 6" id="KW-1133">Transmembrane helix</keyword>
<feature type="transmembrane region" description="Helical" evidence="6">
    <location>
        <begin position="80"/>
        <end position="100"/>
    </location>
</feature>
<gene>
    <name evidence="7" type="ORF">DFQ11_102400</name>
</gene>
<comment type="subcellular location">
    <subcellularLocation>
        <location evidence="1">Cell membrane</location>
        <topology evidence="1">Multi-pass membrane protein</topology>
    </subcellularLocation>
</comment>
<reference evidence="7 8" key="1">
    <citation type="submission" date="2018-06" db="EMBL/GenBank/DDBJ databases">
        <title>Genomic Encyclopedia of Type Strains, Phase III (KMG-III): the genomes of soil and plant-associated and newly described type strains.</title>
        <authorList>
            <person name="Whitman W."/>
        </authorList>
    </citation>
    <scope>NUCLEOTIDE SEQUENCE [LARGE SCALE GENOMIC DNA]</scope>
    <source>
        <strain evidence="7 8">CECT 7945</strain>
    </source>
</reference>
<feature type="transmembrane region" description="Helical" evidence="6">
    <location>
        <begin position="120"/>
        <end position="140"/>
    </location>
</feature>
<dbReference type="AlphaFoldDB" id="A0A2V4XJJ6"/>
<feature type="transmembrane region" description="Helical" evidence="6">
    <location>
        <begin position="447"/>
        <end position="467"/>
    </location>
</feature>
<keyword evidence="5 6" id="KW-0472">Membrane</keyword>
<feature type="transmembrane region" description="Helical" evidence="6">
    <location>
        <begin position="220"/>
        <end position="246"/>
    </location>
</feature>
<evidence type="ECO:0000256" key="3">
    <source>
        <dbReference type="ARBA" id="ARBA00022692"/>
    </source>
</evidence>
<organism evidence="7 8">
    <name type="scientific">Winogradskyella epiphytica</name>
    <dbReference type="NCBI Taxonomy" id="262005"/>
    <lineage>
        <taxon>Bacteria</taxon>
        <taxon>Pseudomonadati</taxon>
        <taxon>Bacteroidota</taxon>
        <taxon>Flavobacteriia</taxon>
        <taxon>Flavobacteriales</taxon>
        <taxon>Flavobacteriaceae</taxon>
        <taxon>Winogradskyella</taxon>
    </lineage>
</organism>
<dbReference type="InterPro" id="IPR002797">
    <property type="entry name" value="Polysacc_synth"/>
</dbReference>
<feature type="transmembrane region" description="Helical" evidence="6">
    <location>
        <begin position="303"/>
        <end position="322"/>
    </location>
</feature>
<dbReference type="OrthoDB" id="88014at2"/>
<dbReference type="EMBL" id="QJTD01000002">
    <property type="protein sequence ID" value="PYE81823.1"/>
    <property type="molecule type" value="Genomic_DNA"/>
</dbReference>
<evidence type="ECO:0000313" key="7">
    <source>
        <dbReference type="EMBL" id="PYE81823.1"/>
    </source>
</evidence>
<evidence type="ECO:0000313" key="8">
    <source>
        <dbReference type="Proteomes" id="UP000248054"/>
    </source>
</evidence>
<feature type="transmembrane region" description="Helical" evidence="6">
    <location>
        <begin position="156"/>
        <end position="173"/>
    </location>
</feature>
<feature type="transmembrane region" description="Helical" evidence="6">
    <location>
        <begin position="12"/>
        <end position="32"/>
    </location>
</feature>
<evidence type="ECO:0000256" key="2">
    <source>
        <dbReference type="ARBA" id="ARBA00022475"/>
    </source>
</evidence>
<feature type="transmembrane region" description="Helical" evidence="6">
    <location>
        <begin position="179"/>
        <end position="199"/>
    </location>
</feature>
<feature type="transmembrane region" description="Helical" evidence="6">
    <location>
        <begin position="365"/>
        <end position="387"/>
    </location>
</feature>
<evidence type="ECO:0000256" key="1">
    <source>
        <dbReference type="ARBA" id="ARBA00004651"/>
    </source>
</evidence>
<proteinExistence type="predicted"/>
<dbReference type="Proteomes" id="UP000248054">
    <property type="component" value="Unassembled WGS sequence"/>
</dbReference>
<comment type="caution">
    <text evidence="7">The sequence shown here is derived from an EMBL/GenBank/DDBJ whole genome shotgun (WGS) entry which is preliminary data.</text>
</comment>
<dbReference type="PANTHER" id="PTHR30250">
    <property type="entry name" value="PST FAMILY PREDICTED COLANIC ACID TRANSPORTER"/>
    <property type="match status" value="1"/>
</dbReference>
<name>A0A2V4XJJ6_9FLAO</name>
<dbReference type="GO" id="GO:0005886">
    <property type="term" value="C:plasma membrane"/>
    <property type="evidence" value="ECO:0007669"/>
    <property type="project" value="UniProtKB-SubCell"/>
</dbReference>
<dbReference type="PANTHER" id="PTHR30250:SF11">
    <property type="entry name" value="O-ANTIGEN TRANSPORTER-RELATED"/>
    <property type="match status" value="1"/>
</dbReference>
<accession>A0A2V4XJJ6</accession>
<feature type="transmembrane region" description="Helical" evidence="6">
    <location>
        <begin position="328"/>
        <end position="345"/>
    </location>
</feature>
<evidence type="ECO:0000256" key="5">
    <source>
        <dbReference type="ARBA" id="ARBA00023136"/>
    </source>
</evidence>
<keyword evidence="2" id="KW-1003">Cell membrane</keyword>
<protein>
    <submittedName>
        <fullName evidence="7">O-antigen/teichoic acid export membrane protein</fullName>
    </submittedName>
</protein>
<feature type="transmembrane region" description="Helical" evidence="6">
    <location>
        <begin position="38"/>
        <end position="60"/>
    </location>
</feature>
<dbReference type="RefSeq" id="WP_110475201.1">
    <property type="nucleotide sequence ID" value="NZ_BMWQ01000002.1"/>
</dbReference>
<dbReference type="Pfam" id="PF01943">
    <property type="entry name" value="Polysacc_synt"/>
    <property type="match status" value="1"/>
</dbReference>